<sequence>MASLLKCPQRFTHEEWTFSNNVKYRSAEKEREFSQGLQNECDRYMDEAEKRTDRTLKDVDKKIGNALEPQLNQRITDIKYWKSEVNKKLDDVTAETDALHSAFIRLKKALDATEEPLHLAQQCILTREGRSGIDLVHDDAQKELCKEVEVYKGVQALLQKTLEQTKEQLRLNRKAIYNLKKDAGDKLSAQHIDEYALSLKSTDESLPGLKKEWQHFSHNTIQAGDKQLQNSQQLRSIIDGILQQIASDQKRQVEATNRALKKRITETRDAKGKLEEHLSRVLEEISKMEDMISEINKSIKDKEGALRLAGTRIDLRKVRPNIELCRDAAEYRLIQEVEEITTDVAELRHRLKLAHDSLKALCRRQLDLEEEIQIKAATLFIDEVQCMGMRESLQINAY</sequence>
<organism evidence="12 13">
    <name type="scientific">Opisthorchis viverrini</name>
    <name type="common">Southeast Asian liver fluke</name>
    <dbReference type="NCBI Taxonomy" id="6198"/>
    <lineage>
        <taxon>Eukaryota</taxon>
        <taxon>Metazoa</taxon>
        <taxon>Spiralia</taxon>
        <taxon>Lophotrochozoa</taxon>
        <taxon>Platyhelminthes</taxon>
        <taxon>Trematoda</taxon>
        <taxon>Digenea</taxon>
        <taxon>Opisthorchiida</taxon>
        <taxon>Opisthorchiata</taxon>
        <taxon>Opisthorchiidae</taxon>
        <taxon>Opisthorchis</taxon>
    </lineage>
</organism>
<keyword evidence="5 11" id="KW-0175">Coiled coil</keyword>
<evidence type="ECO:0000256" key="8">
    <source>
        <dbReference type="ARBA" id="ARBA00023273"/>
    </source>
</evidence>
<dbReference type="GO" id="GO:0005634">
    <property type="term" value="C:nucleus"/>
    <property type="evidence" value="ECO:0007669"/>
    <property type="project" value="TreeGrafter"/>
</dbReference>
<dbReference type="InterPro" id="IPR000435">
    <property type="entry name" value="Tektins"/>
</dbReference>
<evidence type="ECO:0000256" key="11">
    <source>
        <dbReference type="SAM" id="Coils"/>
    </source>
</evidence>
<dbReference type="GO" id="GO:0015630">
    <property type="term" value="C:microtubule cytoskeleton"/>
    <property type="evidence" value="ECO:0007669"/>
    <property type="project" value="UniProtKB-UniRule"/>
</dbReference>
<dbReference type="PANTHER" id="PTHR19960:SF25">
    <property type="entry name" value="TEKTIN-1"/>
    <property type="match status" value="1"/>
</dbReference>
<comment type="subcellular location">
    <subcellularLocation>
        <location evidence="10">Cytoplasm</location>
        <location evidence="10">Cytoskeleton</location>
        <location evidence="10">Cilium axoneme</location>
    </subcellularLocation>
    <subcellularLocation>
        <location evidence="1">Cytoplasm</location>
        <location evidence="1">Cytoskeleton</location>
        <location evidence="1">Flagellum axoneme</location>
    </subcellularLocation>
</comment>
<protein>
    <recommendedName>
        <fullName evidence="10">Tektin</fullName>
    </recommendedName>
</protein>
<dbReference type="InterPro" id="IPR048256">
    <property type="entry name" value="Tektin-like"/>
</dbReference>
<evidence type="ECO:0000256" key="6">
    <source>
        <dbReference type="ARBA" id="ARBA00023069"/>
    </source>
</evidence>
<dbReference type="PRINTS" id="PR00511">
    <property type="entry name" value="TEKTIN"/>
</dbReference>
<dbReference type="AlphaFoldDB" id="A0A074ZZN2"/>
<keyword evidence="8 10" id="KW-0966">Cell projection</keyword>
<comment type="similarity">
    <text evidence="2 10">Belongs to the tektin family.</text>
</comment>
<evidence type="ECO:0000256" key="3">
    <source>
        <dbReference type="ARBA" id="ARBA00022490"/>
    </source>
</evidence>
<comment type="function">
    <text evidence="9">Microtubule inner protein (MIP) part of the dynein-decorated doublet microtubules (DMTs) in cilia and flagellar axoneme. Forms filamentous polymers in the walls of ciliary and flagellar microtubules.</text>
</comment>
<evidence type="ECO:0000256" key="1">
    <source>
        <dbReference type="ARBA" id="ARBA00004611"/>
    </source>
</evidence>
<keyword evidence="7" id="KW-0206">Cytoskeleton</keyword>
<evidence type="ECO:0000313" key="13">
    <source>
        <dbReference type="Proteomes" id="UP000054324"/>
    </source>
</evidence>
<keyword evidence="4 10" id="KW-0282">Flagellum</keyword>
<dbReference type="Proteomes" id="UP000054324">
    <property type="component" value="Unassembled WGS sequence"/>
</dbReference>
<evidence type="ECO:0000256" key="5">
    <source>
        <dbReference type="ARBA" id="ARBA00023054"/>
    </source>
</evidence>
<keyword evidence="6 10" id="KW-0969">Cilium</keyword>
<evidence type="ECO:0000256" key="10">
    <source>
        <dbReference type="RuleBase" id="RU367040"/>
    </source>
</evidence>
<keyword evidence="13" id="KW-1185">Reference proteome</keyword>
<dbReference type="CTD" id="20318704"/>
<accession>A0A074ZZN2</accession>
<dbReference type="Pfam" id="PF03148">
    <property type="entry name" value="Tektin"/>
    <property type="match status" value="1"/>
</dbReference>
<evidence type="ECO:0000256" key="4">
    <source>
        <dbReference type="ARBA" id="ARBA00022846"/>
    </source>
</evidence>
<dbReference type="GeneID" id="20318704"/>
<feature type="coiled-coil region" evidence="11">
    <location>
        <begin position="250"/>
        <end position="298"/>
    </location>
</feature>
<dbReference type="STRING" id="6198.A0A074ZZN2"/>
<proteinExistence type="inferred from homology"/>
<name>A0A074ZZN2_OPIVI</name>
<gene>
    <name evidence="12" type="ORF">T265_04522</name>
</gene>
<dbReference type="RefSeq" id="XP_009167541.1">
    <property type="nucleotide sequence ID" value="XM_009169277.1"/>
</dbReference>
<dbReference type="GO" id="GO:0005930">
    <property type="term" value="C:axoneme"/>
    <property type="evidence" value="ECO:0007669"/>
    <property type="project" value="UniProtKB-SubCell"/>
</dbReference>
<dbReference type="OrthoDB" id="10054259at2759"/>
<dbReference type="KEGG" id="ovi:T265_04522"/>
<dbReference type="EMBL" id="KL596693">
    <property type="protein sequence ID" value="KER28735.1"/>
    <property type="molecule type" value="Genomic_DNA"/>
</dbReference>
<dbReference type="GO" id="GO:0060294">
    <property type="term" value="P:cilium movement involved in cell motility"/>
    <property type="evidence" value="ECO:0007669"/>
    <property type="project" value="UniProtKB-UniRule"/>
</dbReference>
<dbReference type="PANTHER" id="PTHR19960">
    <property type="entry name" value="TEKTIN"/>
    <property type="match status" value="1"/>
</dbReference>
<reference evidence="12 13" key="1">
    <citation type="submission" date="2013-11" db="EMBL/GenBank/DDBJ databases">
        <title>Opisthorchis viverrini - life in the bile duct.</title>
        <authorList>
            <person name="Young N.D."/>
            <person name="Nagarajan N."/>
            <person name="Lin S.J."/>
            <person name="Korhonen P.K."/>
            <person name="Jex A.R."/>
            <person name="Hall R.S."/>
            <person name="Safavi-Hemami H."/>
            <person name="Kaewkong W."/>
            <person name="Bertrand D."/>
            <person name="Gao S."/>
            <person name="Seet Q."/>
            <person name="Wongkham S."/>
            <person name="Teh B.T."/>
            <person name="Wongkham C."/>
            <person name="Intapan P.M."/>
            <person name="Maleewong W."/>
            <person name="Yang X."/>
            <person name="Hu M."/>
            <person name="Wang Z."/>
            <person name="Hofmann A."/>
            <person name="Sternberg P.W."/>
            <person name="Tan P."/>
            <person name="Wang J."/>
            <person name="Gasser R.B."/>
        </authorList>
    </citation>
    <scope>NUCLEOTIDE SEQUENCE [LARGE SCALE GENOMIC DNA]</scope>
</reference>
<evidence type="ECO:0000256" key="2">
    <source>
        <dbReference type="ARBA" id="ARBA00007209"/>
    </source>
</evidence>
<evidence type="ECO:0000256" key="7">
    <source>
        <dbReference type="ARBA" id="ARBA00023212"/>
    </source>
</evidence>
<keyword evidence="3" id="KW-0963">Cytoplasm</keyword>
<dbReference type="GO" id="GO:0060271">
    <property type="term" value="P:cilium assembly"/>
    <property type="evidence" value="ECO:0007669"/>
    <property type="project" value="UniProtKB-UniRule"/>
</dbReference>
<evidence type="ECO:0000313" key="12">
    <source>
        <dbReference type="EMBL" id="KER28735.1"/>
    </source>
</evidence>
<evidence type="ECO:0000256" key="9">
    <source>
        <dbReference type="ARBA" id="ARBA00045224"/>
    </source>
</evidence>